<feature type="region of interest" description="Disordered" evidence="1">
    <location>
        <begin position="331"/>
        <end position="362"/>
    </location>
</feature>
<dbReference type="GeneID" id="17305119"/>
<feature type="region of interest" description="Disordered" evidence="1">
    <location>
        <begin position="177"/>
        <end position="196"/>
    </location>
</feature>
<dbReference type="KEGG" id="gtt:GUITHDRAFT_105753"/>
<proteinExistence type="predicted"/>
<feature type="region of interest" description="Disordered" evidence="1">
    <location>
        <begin position="138"/>
        <end position="168"/>
    </location>
</feature>
<dbReference type="PaxDb" id="55529-EKX48607"/>
<organism evidence="2">
    <name type="scientific">Guillardia theta (strain CCMP2712)</name>
    <name type="common">Cryptophyte</name>
    <dbReference type="NCBI Taxonomy" id="905079"/>
    <lineage>
        <taxon>Eukaryota</taxon>
        <taxon>Cryptophyceae</taxon>
        <taxon>Pyrenomonadales</taxon>
        <taxon>Geminigeraceae</taxon>
        <taxon>Guillardia</taxon>
    </lineage>
</organism>
<dbReference type="EMBL" id="JH992985">
    <property type="protein sequence ID" value="EKX48607.1"/>
    <property type="molecule type" value="Genomic_DNA"/>
</dbReference>
<sequence>MERRVGDTKDWESPLRPRRIPASSFSLESEIPADVEILMKEMQTYQSGMHAILLRLGYDQGMQGLTSDEGMECLLDAILVLQDHLLKRHEAMKNENDQLVAVVRALKSRIVEIERSISSDMTPSGKGRAEIEPLATERQQSRGLTALATPRGTSTRGDRINTPRGDARASQALAELRGPARVASTSCQTEGGGADEHDKLKAVHEELRSKNEQVMRYSQSLVDEIKELKAAQEAWMREKSALLEAVRQQEGKVKTPGSSGGKLIARRVYDAVPEPPAVSLLGEQKLEDPRGEVAAGWETLLLSHRPQSTARTRRNWWNRKRFLWAGTGNPHVKENAQQIPGTGRGSDPFKVSENKPSSSPSSFFLDFRKSEEGSALKAAGQSSFAIGAQVEDGVRVYRW</sequence>
<evidence type="ECO:0000313" key="2">
    <source>
        <dbReference type="EMBL" id="EKX48607.1"/>
    </source>
</evidence>
<evidence type="ECO:0000256" key="1">
    <source>
        <dbReference type="SAM" id="MobiDB-lite"/>
    </source>
</evidence>
<evidence type="ECO:0000313" key="4">
    <source>
        <dbReference type="Proteomes" id="UP000011087"/>
    </source>
</evidence>
<reference evidence="3" key="3">
    <citation type="submission" date="2015-06" db="UniProtKB">
        <authorList>
            <consortium name="EnsemblProtists"/>
        </authorList>
    </citation>
    <scope>IDENTIFICATION</scope>
</reference>
<dbReference type="HOGENOM" id="CLU_691598_0_0_1"/>
<dbReference type="EnsemblProtists" id="EKX48607">
    <property type="protein sequence ID" value="EKX48607"/>
    <property type="gene ID" value="GUITHDRAFT_105753"/>
</dbReference>
<reference evidence="2 4" key="1">
    <citation type="journal article" date="2012" name="Nature">
        <title>Algal genomes reveal evolutionary mosaicism and the fate of nucleomorphs.</title>
        <authorList>
            <consortium name="DOE Joint Genome Institute"/>
            <person name="Curtis B.A."/>
            <person name="Tanifuji G."/>
            <person name="Burki F."/>
            <person name="Gruber A."/>
            <person name="Irimia M."/>
            <person name="Maruyama S."/>
            <person name="Arias M.C."/>
            <person name="Ball S.G."/>
            <person name="Gile G.H."/>
            <person name="Hirakawa Y."/>
            <person name="Hopkins J.F."/>
            <person name="Kuo A."/>
            <person name="Rensing S.A."/>
            <person name="Schmutz J."/>
            <person name="Symeonidi A."/>
            <person name="Elias M."/>
            <person name="Eveleigh R.J."/>
            <person name="Herman E.K."/>
            <person name="Klute M.J."/>
            <person name="Nakayama T."/>
            <person name="Obornik M."/>
            <person name="Reyes-Prieto A."/>
            <person name="Armbrust E.V."/>
            <person name="Aves S.J."/>
            <person name="Beiko R.G."/>
            <person name="Coutinho P."/>
            <person name="Dacks J.B."/>
            <person name="Durnford D.G."/>
            <person name="Fast N.M."/>
            <person name="Green B.R."/>
            <person name="Grisdale C.J."/>
            <person name="Hempel F."/>
            <person name="Henrissat B."/>
            <person name="Hoppner M.P."/>
            <person name="Ishida K."/>
            <person name="Kim E."/>
            <person name="Koreny L."/>
            <person name="Kroth P.G."/>
            <person name="Liu Y."/>
            <person name="Malik S.B."/>
            <person name="Maier U.G."/>
            <person name="McRose D."/>
            <person name="Mock T."/>
            <person name="Neilson J.A."/>
            <person name="Onodera N.T."/>
            <person name="Poole A.M."/>
            <person name="Pritham E.J."/>
            <person name="Richards T.A."/>
            <person name="Rocap G."/>
            <person name="Roy S.W."/>
            <person name="Sarai C."/>
            <person name="Schaack S."/>
            <person name="Shirato S."/>
            <person name="Slamovits C.H."/>
            <person name="Spencer D.F."/>
            <person name="Suzuki S."/>
            <person name="Worden A.Z."/>
            <person name="Zauner S."/>
            <person name="Barry K."/>
            <person name="Bell C."/>
            <person name="Bharti A.K."/>
            <person name="Crow J.A."/>
            <person name="Grimwood J."/>
            <person name="Kramer R."/>
            <person name="Lindquist E."/>
            <person name="Lucas S."/>
            <person name="Salamov A."/>
            <person name="McFadden G.I."/>
            <person name="Lane C.E."/>
            <person name="Keeling P.J."/>
            <person name="Gray M.W."/>
            <person name="Grigoriev I.V."/>
            <person name="Archibald J.M."/>
        </authorList>
    </citation>
    <scope>NUCLEOTIDE SEQUENCE</scope>
    <source>
        <strain evidence="2 4">CCMP2712</strain>
    </source>
</reference>
<keyword evidence="4" id="KW-1185">Reference proteome</keyword>
<reference evidence="4" key="2">
    <citation type="submission" date="2012-11" db="EMBL/GenBank/DDBJ databases">
        <authorList>
            <person name="Kuo A."/>
            <person name="Curtis B.A."/>
            <person name="Tanifuji G."/>
            <person name="Burki F."/>
            <person name="Gruber A."/>
            <person name="Irimia M."/>
            <person name="Maruyama S."/>
            <person name="Arias M.C."/>
            <person name="Ball S.G."/>
            <person name="Gile G.H."/>
            <person name="Hirakawa Y."/>
            <person name="Hopkins J.F."/>
            <person name="Rensing S.A."/>
            <person name="Schmutz J."/>
            <person name="Symeonidi A."/>
            <person name="Elias M."/>
            <person name="Eveleigh R.J."/>
            <person name="Herman E.K."/>
            <person name="Klute M.J."/>
            <person name="Nakayama T."/>
            <person name="Obornik M."/>
            <person name="Reyes-Prieto A."/>
            <person name="Armbrust E.V."/>
            <person name="Aves S.J."/>
            <person name="Beiko R.G."/>
            <person name="Coutinho P."/>
            <person name="Dacks J.B."/>
            <person name="Durnford D.G."/>
            <person name="Fast N.M."/>
            <person name="Green B.R."/>
            <person name="Grisdale C."/>
            <person name="Hempe F."/>
            <person name="Henrissat B."/>
            <person name="Hoppner M.P."/>
            <person name="Ishida K.-I."/>
            <person name="Kim E."/>
            <person name="Koreny L."/>
            <person name="Kroth P.G."/>
            <person name="Liu Y."/>
            <person name="Malik S.-B."/>
            <person name="Maier U.G."/>
            <person name="McRose D."/>
            <person name="Mock T."/>
            <person name="Neilson J.A."/>
            <person name="Onodera N.T."/>
            <person name="Poole A.M."/>
            <person name="Pritham E.J."/>
            <person name="Richards T.A."/>
            <person name="Rocap G."/>
            <person name="Roy S.W."/>
            <person name="Sarai C."/>
            <person name="Schaack S."/>
            <person name="Shirato S."/>
            <person name="Slamovits C.H."/>
            <person name="Spencer D.F."/>
            <person name="Suzuki S."/>
            <person name="Worden A.Z."/>
            <person name="Zauner S."/>
            <person name="Barry K."/>
            <person name="Bell C."/>
            <person name="Bharti A.K."/>
            <person name="Crow J.A."/>
            <person name="Grimwood J."/>
            <person name="Kramer R."/>
            <person name="Lindquist E."/>
            <person name="Lucas S."/>
            <person name="Salamov A."/>
            <person name="McFadden G.I."/>
            <person name="Lane C.E."/>
            <person name="Keeling P.J."/>
            <person name="Gray M.W."/>
            <person name="Grigoriev I.V."/>
            <person name="Archibald J.M."/>
        </authorList>
    </citation>
    <scope>NUCLEOTIDE SEQUENCE</scope>
    <source>
        <strain evidence="4">CCMP2712</strain>
    </source>
</reference>
<protein>
    <submittedName>
        <fullName evidence="2 3">Uncharacterized protein</fullName>
    </submittedName>
</protein>
<accession>L1JJU9</accession>
<name>L1JJU9_GUITC</name>
<dbReference type="Proteomes" id="UP000011087">
    <property type="component" value="Unassembled WGS sequence"/>
</dbReference>
<evidence type="ECO:0000313" key="3">
    <source>
        <dbReference type="EnsemblProtists" id="EKX48607"/>
    </source>
</evidence>
<gene>
    <name evidence="2" type="ORF">GUITHDRAFT_105753</name>
</gene>
<dbReference type="RefSeq" id="XP_005835587.1">
    <property type="nucleotide sequence ID" value="XM_005835530.1"/>
</dbReference>
<feature type="compositionally biased region" description="Basic and acidic residues" evidence="1">
    <location>
        <begin position="156"/>
        <end position="167"/>
    </location>
</feature>
<dbReference type="AlphaFoldDB" id="L1JJU9"/>